<dbReference type="GO" id="GO:0000105">
    <property type="term" value="P:L-histidine biosynthetic process"/>
    <property type="evidence" value="ECO:0007669"/>
    <property type="project" value="UniProtKB-UniRule"/>
</dbReference>
<dbReference type="InterPro" id="IPR004013">
    <property type="entry name" value="PHP_dom"/>
</dbReference>
<name>A0A4P9XDU0_9FUNG</name>
<evidence type="ECO:0000256" key="8">
    <source>
        <dbReference type="RuleBase" id="RU366003"/>
    </source>
</evidence>
<dbReference type="InterPro" id="IPR010140">
    <property type="entry name" value="Histidinol_P_phosphatase_HisJ"/>
</dbReference>
<comment type="pathway">
    <text evidence="1 8">Amino-acid biosynthesis; L-histidine biosynthesis; L-histidine from 5-phospho-alpha-D-ribose 1-diphosphate: step 8/9.</text>
</comment>
<comment type="catalytic activity">
    <reaction evidence="7 8">
        <text>L-histidinol phosphate + H2O = L-histidinol + phosphate</text>
        <dbReference type="Rhea" id="RHEA:14465"/>
        <dbReference type="ChEBI" id="CHEBI:15377"/>
        <dbReference type="ChEBI" id="CHEBI:43474"/>
        <dbReference type="ChEBI" id="CHEBI:57699"/>
        <dbReference type="ChEBI" id="CHEBI:57980"/>
        <dbReference type="EC" id="3.1.3.15"/>
    </reaction>
</comment>
<dbReference type="Pfam" id="PF02811">
    <property type="entry name" value="PHP"/>
    <property type="match status" value="1"/>
</dbReference>
<dbReference type="Proteomes" id="UP000274922">
    <property type="component" value="Unassembled WGS sequence"/>
</dbReference>
<evidence type="ECO:0000313" key="11">
    <source>
        <dbReference type="Proteomes" id="UP000274922"/>
    </source>
</evidence>
<dbReference type="InterPro" id="IPR016195">
    <property type="entry name" value="Pol/histidinol_Pase-like"/>
</dbReference>
<accession>A0A4P9XDU0</accession>
<organism evidence="10 11">
    <name type="scientific">Caulochytrium protostelioides</name>
    <dbReference type="NCBI Taxonomy" id="1555241"/>
    <lineage>
        <taxon>Eukaryota</taxon>
        <taxon>Fungi</taxon>
        <taxon>Fungi incertae sedis</taxon>
        <taxon>Chytridiomycota</taxon>
        <taxon>Chytridiomycota incertae sedis</taxon>
        <taxon>Chytridiomycetes</taxon>
        <taxon>Caulochytriales</taxon>
        <taxon>Caulochytriaceae</taxon>
        <taxon>Caulochytrium</taxon>
    </lineage>
</organism>
<keyword evidence="4 8" id="KW-0028">Amino-acid biosynthesis</keyword>
<keyword evidence="11" id="KW-1185">Reference proteome</keyword>
<gene>
    <name evidence="10" type="ORF">CXG81DRAFT_29197</name>
</gene>
<evidence type="ECO:0000256" key="2">
    <source>
        <dbReference type="ARBA" id="ARBA00009152"/>
    </source>
</evidence>
<evidence type="ECO:0000256" key="5">
    <source>
        <dbReference type="ARBA" id="ARBA00022801"/>
    </source>
</evidence>
<evidence type="ECO:0000256" key="7">
    <source>
        <dbReference type="ARBA" id="ARBA00049158"/>
    </source>
</evidence>
<dbReference type="GO" id="GO:0005737">
    <property type="term" value="C:cytoplasm"/>
    <property type="evidence" value="ECO:0007669"/>
    <property type="project" value="TreeGrafter"/>
</dbReference>
<dbReference type="Gene3D" id="3.20.20.140">
    <property type="entry name" value="Metal-dependent hydrolases"/>
    <property type="match status" value="1"/>
</dbReference>
<evidence type="ECO:0000256" key="6">
    <source>
        <dbReference type="ARBA" id="ARBA00023102"/>
    </source>
</evidence>
<dbReference type="AlphaFoldDB" id="A0A4P9XDU0"/>
<dbReference type="STRING" id="1555241.A0A4P9XDU0"/>
<evidence type="ECO:0000256" key="4">
    <source>
        <dbReference type="ARBA" id="ARBA00022605"/>
    </source>
</evidence>
<proteinExistence type="inferred from homology"/>
<dbReference type="OrthoDB" id="5957391at2759"/>
<keyword evidence="5 8" id="KW-0378">Hydrolase</keyword>
<evidence type="ECO:0000256" key="1">
    <source>
        <dbReference type="ARBA" id="ARBA00004970"/>
    </source>
</evidence>
<sequence>MLTLHCHSGEFCAHASGTLAETVAAAAAQGFRVLGLSEHVPRTADADLYPEERAASLTVDDLARRFDAYVAAARRHQHALPSGDASAAAPPAMLILVGCETELIRPSDLALARALAERHRLDYLVGSVHHVYGVPIDFDAAGLDQAEACAEQRRRTLAASAGRSDVDDLSDAAADATEQLFMDYFDAQQTMLETLRPTVVAHFDLIRLFRPAAPLTPRVWRRVRRNAAWIAAHDMLVEINSRALKKGLADPYPMGDVARVLRDAGCRFTLADDSHGADQIGLGYDAAWAYVRRLGLTRLWYPLPRRDGGSDPAVLPRCPSRIPAHRV</sequence>
<dbReference type="GO" id="GO:0004401">
    <property type="term" value="F:histidinol-phosphatase activity"/>
    <property type="evidence" value="ECO:0007669"/>
    <property type="project" value="UniProtKB-UniRule"/>
</dbReference>
<evidence type="ECO:0000256" key="3">
    <source>
        <dbReference type="ARBA" id="ARBA00013085"/>
    </source>
</evidence>
<comment type="similarity">
    <text evidence="2 8">Belongs to the PHP hydrolase family. HisK subfamily.</text>
</comment>
<feature type="domain" description="PHP" evidence="9">
    <location>
        <begin position="4"/>
        <end position="241"/>
    </location>
</feature>
<dbReference type="UniPathway" id="UPA00031">
    <property type="reaction ID" value="UER00013"/>
</dbReference>
<dbReference type="EC" id="3.1.3.15" evidence="3 8"/>
<dbReference type="PANTHER" id="PTHR21039:SF0">
    <property type="entry name" value="HISTIDINOL-PHOSPHATASE"/>
    <property type="match status" value="1"/>
</dbReference>
<dbReference type="CDD" id="cd12110">
    <property type="entry name" value="PHP_HisPPase_Hisj_like"/>
    <property type="match status" value="1"/>
</dbReference>
<dbReference type="PANTHER" id="PTHR21039">
    <property type="entry name" value="HISTIDINOL PHOSPHATASE-RELATED"/>
    <property type="match status" value="1"/>
</dbReference>
<dbReference type="EMBL" id="ML014119">
    <property type="protein sequence ID" value="RKP03697.1"/>
    <property type="molecule type" value="Genomic_DNA"/>
</dbReference>
<dbReference type="SUPFAM" id="SSF89550">
    <property type="entry name" value="PHP domain-like"/>
    <property type="match status" value="1"/>
</dbReference>
<keyword evidence="6 8" id="KW-0368">Histidine biosynthesis</keyword>
<evidence type="ECO:0000313" key="10">
    <source>
        <dbReference type="EMBL" id="RKP03697.1"/>
    </source>
</evidence>
<reference evidence="11" key="1">
    <citation type="journal article" date="2018" name="Nat. Microbiol.">
        <title>Leveraging single-cell genomics to expand the fungal tree of life.</title>
        <authorList>
            <person name="Ahrendt S.R."/>
            <person name="Quandt C.A."/>
            <person name="Ciobanu D."/>
            <person name="Clum A."/>
            <person name="Salamov A."/>
            <person name="Andreopoulos B."/>
            <person name="Cheng J.F."/>
            <person name="Woyke T."/>
            <person name="Pelin A."/>
            <person name="Henrissat B."/>
            <person name="Reynolds N.K."/>
            <person name="Benny G.L."/>
            <person name="Smith M.E."/>
            <person name="James T.Y."/>
            <person name="Grigoriev I.V."/>
        </authorList>
    </citation>
    <scope>NUCLEOTIDE SEQUENCE [LARGE SCALE GENOMIC DNA]</scope>
    <source>
        <strain evidence="11">ATCC 52028</strain>
    </source>
</reference>
<protein>
    <recommendedName>
        <fullName evidence="3 8">Histidinol-phosphatase</fullName>
        <shortName evidence="8">HolPase</shortName>
        <ecNumber evidence="3 8">3.1.3.15</ecNumber>
    </recommendedName>
</protein>
<evidence type="ECO:0000259" key="9">
    <source>
        <dbReference type="Pfam" id="PF02811"/>
    </source>
</evidence>